<dbReference type="InterPro" id="IPR023997">
    <property type="entry name" value="TonB-dep_OMP_SusC/RagA_CS"/>
</dbReference>
<dbReference type="OrthoDB" id="9768177at2"/>
<evidence type="ECO:0000256" key="6">
    <source>
        <dbReference type="ARBA" id="ARBA00023237"/>
    </source>
</evidence>
<dbReference type="InterPro" id="IPR008969">
    <property type="entry name" value="CarboxyPept-like_regulatory"/>
</dbReference>
<protein>
    <submittedName>
        <fullName evidence="10">TonB-dependent receptor</fullName>
    </submittedName>
</protein>
<dbReference type="Proteomes" id="UP000308713">
    <property type="component" value="Unassembled WGS sequence"/>
</dbReference>
<evidence type="ECO:0000256" key="4">
    <source>
        <dbReference type="ARBA" id="ARBA00022692"/>
    </source>
</evidence>
<feature type="domain" description="TonB-dependent receptor plug" evidence="9">
    <location>
        <begin position="117"/>
        <end position="225"/>
    </location>
</feature>
<reference evidence="10 11" key="1">
    <citation type="submission" date="2019-05" db="EMBL/GenBank/DDBJ databases">
        <title>Tamlana fucoidanivorans sp. nov., isolated from the surface of algae collected from Fujian province in China.</title>
        <authorList>
            <person name="Li J."/>
        </authorList>
    </citation>
    <scope>NUCLEOTIDE SEQUENCE [LARGE SCALE GENOMIC DNA]</scope>
    <source>
        <strain evidence="10 11">CW2-9</strain>
    </source>
</reference>
<feature type="signal peptide" evidence="8">
    <location>
        <begin position="1"/>
        <end position="20"/>
    </location>
</feature>
<dbReference type="SUPFAM" id="SSF56935">
    <property type="entry name" value="Porins"/>
    <property type="match status" value="1"/>
</dbReference>
<evidence type="ECO:0000256" key="2">
    <source>
        <dbReference type="ARBA" id="ARBA00022448"/>
    </source>
</evidence>
<dbReference type="Gene3D" id="2.170.130.10">
    <property type="entry name" value="TonB-dependent receptor, plug domain"/>
    <property type="match status" value="1"/>
</dbReference>
<keyword evidence="11" id="KW-1185">Reference proteome</keyword>
<dbReference type="RefSeq" id="WP_139695554.1">
    <property type="nucleotide sequence ID" value="NZ_CP074074.1"/>
</dbReference>
<keyword evidence="2 7" id="KW-0813">Transport</keyword>
<evidence type="ECO:0000256" key="5">
    <source>
        <dbReference type="ARBA" id="ARBA00023136"/>
    </source>
</evidence>
<evidence type="ECO:0000256" key="7">
    <source>
        <dbReference type="PROSITE-ProRule" id="PRU01360"/>
    </source>
</evidence>
<organism evidence="10 11">
    <name type="scientific">Allotamlana fucoidanivorans</name>
    <dbReference type="NCBI Taxonomy" id="2583814"/>
    <lineage>
        <taxon>Bacteria</taxon>
        <taxon>Pseudomonadati</taxon>
        <taxon>Bacteroidota</taxon>
        <taxon>Flavobacteriia</taxon>
        <taxon>Flavobacteriales</taxon>
        <taxon>Flavobacteriaceae</taxon>
        <taxon>Allotamlana</taxon>
    </lineage>
</organism>
<evidence type="ECO:0000313" key="11">
    <source>
        <dbReference type="Proteomes" id="UP000308713"/>
    </source>
</evidence>
<dbReference type="InterPro" id="IPR012910">
    <property type="entry name" value="Plug_dom"/>
</dbReference>
<feature type="chain" id="PRO_5022818608" evidence="8">
    <location>
        <begin position="21"/>
        <end position="1050"/>
    </location>
</feature>
<dbReference type="EMBL" id="VDCS01000004">
    <property type="protein sequence ID" value="TNJ45856.1"/>
    <property type="molecule type" value="Genomic_DNA"/>
</dbReference>
<dbReference type="InterPro" id="IPR037066">
    <property type="entry name" value="Plug_dom_sf"/>
</dbReference>
<keyword evidence="4 7" id="KW-0812">Transmembrane</keyword>
<dbReference type="PROSITE" id="PS52016">
    <property type="entry name" value="TONB_DEPENDENT_REC_3"/>
    <property type="match status" value="1"/>
</dbReference>
<dbReference type="InterPro" id="IPR036942">
    <property type="entry name" value="Beta-barrel_TonB_sf"/>
</dbReference>
<evidence type="ECO:0000259" key="9">
    <source>
        <dbReference type="Pfam" id="PF07715"/>
    </source>
</evidence>
<dbReference type="NCBIfam" id="TIGR04056">
    <property type="entry name" value="OMP_RagA_SusC"/>
    <property type="match status" value="1"/>
</dbReference>
<accession>A0A5C4SQX5</accession>
<keyword evidence="5 7" id="KW-0472">Membrane</keyword>
<dbReference type="InterPro" id="IPR023996">
    <property type="entry name" value="TonB-dep_OMP_SusC/RagA"/>
</dbReference>
<dbReference type="GO" id="GO:0009279">
    <property type="term" value="C:cell outer membrane"/>
    <property type="evidence" value="ECO:0007669"/>
    <property type="project" value="UniProtKB-SubCell"/>
</dbReference>
<dbReference type="AlphaFoldDB" id="A0A5C4SQX5"/>
<evidence type="ECO:0000256" key="8">
    <source>
        <dbReference type="SAM" id="SignalP"/>
    </source>
</evidence>
<comment type="subcellular location">
    <subcellularLocation>
        <location evidence="1 7">Cell outer membrane</location>
        <topology evidence="1 7">Multi-pass membrane protein</topology>
    </subcellularLocation>
</comment>
<keyword evidence="6 7" id="KW-0998">Cell outer membrane</keyword>
<dbReference type="Pfam" id="PF13715">
    <property type="entry name" value="CarbopepD_reg_2"/>
    <property type="match status" value="1"/>
</dbReference>
<dbReference type="NCBIfam" id="TIGR04057">
    <property type="entry name" value="SusC_RagA_signa"/>
    <property type="match status" value="1"/>
</dbReference>
<comment type="similarity">
    <text evidence="7">Belongs to the TonB-dependent receptor family.</text>
</comment>
<dbReference type="SUPFAM" id="SSF49464">
    <property type="entry name" value="Carboxypeptidase regulatory domain-like"/>
    <property type="match status" value="1"/>
</dbReference>
<keyword evidence="3 7" id="KW-1134">Transmembrane beta strand</keyword>
<dbReference type="InterPro" id="IPR039426">
    <property type="entry name" value="TonB-dep_rcpt-like"/>
</dbReference>
<keyword evidence="10" id="KW-0675">Receptor</keyword>
<sequence length="1050" mass="116774">MKYKIAFFLSCFIFLGQALGAQNIKVSGKIVDETGMPLIGANIISSNTSNGINGTVADFDGNYTITVGPNDTLSFTYVGYIAQEIKVSGKTIIDVTMMPDTEALEEVVVLGYNKVKKANVVGAVATVTGGELKETGLTNMSQAIQDRLPGVYTEIPSGQPGADDANITIRGVSSFRGNNAPLILIDGVEATGGFSQLDPSEIASISVLKDAASLSVYGVRGGNGVILITTNRGKEGSAKVSVGGAVTAKRISDLPQQLSSYDVLMLGQEAIKNSGQYGDLRPQRYIDNFLDPNRNIYAYPDINWYDELIRDIGWETNARVNVSGGTEFVKYFSSLSANHVGDILKTEDFNGYYDPEFTFDKINFRTNLDFDVSKSTKLSVDISGRSEITKTPNSNVGRNDFSNVFKFLDEATPYYFPLYYPKEFLLSNPDPLAPFPEEFRLSSAISENPFQENPYQALNYSGMRRFKKDVVDIQIALTQSLDAITKGLSVSGRFNYSTMFEYKKVEAFNPQLWLYDPLSESWRGQKGQSYYDSNPRFRSSGGEEYDGVARNLYYEFKLNYQRSFGVHNVAAVGVFNRNERETSVGSLPEFTEDWVGIFNYDYKEKYLLKLSGGYNGTERFAPGKRFAFFPSMAIGWNIAKEKIVEDNLPWLNVFKVRYSYGETGVYKNSPRFDFLGGYTTTSLRLSEAIFGFPANPEVARWAEVKIANPDATWETQKSHNLGFDVKLFNYELTLGLDLFKKETTGIAINEPRPSYFQPSLGTRDQGRVSLPQVNSGESKNHGFEFSANYRHLTPSGLGYSFGGHFTLADSRIVYRGDRVLTPDYRKNAGKPIGWLSGYHSNGFIDNFEETINAPEISRTRIAGHYSYADFNGDGRIDINDNIPLEGTSQPAVVYAFNGSVDYKGFDLSIRFFGKDGVTYHSSNLFPNFNGPLLEAKSIHLDRWSPTNPNADFPALGHISTAQGYEERSNQTIVNSSYLKLQNVAIGYSLKSEFLRRALKIEKMRLNLSGQNLYTWSKVPFGDPEGGNGVSGGYGQYPLVSRFIFGVNIDF</sequence>
<evidence type="ECO:0000313" key="10">
    <source>
        <dbReference type="EMBL" id="TNJ45856.1"/>
    </source>
</evidence>
<keyword evidence="8" id="KW-0732">Signal</keyword>
<evidence type="ECO:0000256" key="3">
    <source>
        <dbReference type="ARBA" id="ARBA00022452"/>
    </source>
</evidence>
<dbReference type="FunFam" id="2.170.130.10:FF:000003">
    <property type="entry name" value="SusC/RagA family TonB-linked outer membrane protein"/>
    <property type="match status" value="1"/>
</dbReference>
<name>A0A5C4SQX5_9FLAO</name>
<dbReference type="Pfam" id="PF07715">
    <property type="entry name" value="Plug"/>
    <property type="match status" value="1"/>
</dbReference>
<evidence type="ECO:0000256" key="1">
    <source>
        <dbReference type="ARBA" id="ARBA00004571"/>
    </source>
</evidence>
<dbReference type="Gene3D" id="2.60.40.1120">
    <property type="entry name" value="Carboxypeptidase-like, regulatory domain"/>
    <property type="match status" value="1"/>
</dbReference>
<gene>
    <name evidence="10" type="ORF">FGF67_05605</name>
</gene>
<comment type="caution">
    <text evidence="10">The sequence shown here is derived from an EMBL/GenBank/DDBJ whole genome shotgun (WGS) entry which is preliminary data.</text>
</comment>
<dbReference type="Gene3D" id="2.40.170.20">
    <property type="entry name" value="TonB-dependent receptor, beta-barrel domain"/>
    <property type="match status" value="1"/>
</dbReference>
<proteinExistence type="inferred from homology"/>